<feature type="domain" description="DUF1214" evidence="1">
    <location>
        <begin position="98"/>
        <end position="179"/>
    </location>
</feature>
<dbReference type="InterPro" id="IPR037049">
    <property type="entry name" value="DUF1214_C_sf"/>
</dbReference>
<dbReference type="Gene3D" id="2.60.120.600">
    <property type="entry name" value="Domain of unknown function DUF1214, C-terminal domain"/>
    <property type="match status" value="1"/>
</dbReference>
<evidence type="ECO:0000313" key="2">
    <source>
        <dbReference type="EMBL" id="CAB1367935.1"/>
    </source>
</evidence>
<evidence type="ECO:0000313" key="3">
    <source>
        <dbReference type="Proteomes" id="UP000515733"/>
    </source>
</evidence>
<name>A0A6S6XT59_9PROT</name>
<sequence>MEREFMEPKIEQGLLSGELWEEYCDILKRAGHQLLRPETPRTAFDQAEGMRYLSRLIRGGLEMMVEAADPDLPVFIVPSHETLKIGGDNPDNLYMTARINGQHRYRLRGSRGTVPTLNFATKKGGFERAGSNLLGTGFLDGKDLQVMADGSFEIVIGPQQPASGNWLPTEAESHMLLVRQTFHDRRSEKPAVLSIERLDRVGEAPPLDPAQFSANLRSAALYVERVASLFCDWTRDFKTGHFNTLPLGDQAVFQAAGGDPNIVYYQGYWKLADDEAMIVDARVPECDFWNFQVNNYWQESLDYRYHRIHLNCKGAQYQPDGSVRIVVAHRDPGTPNWLTTAGHHEGTCLFRLIGAQGRLAELTTRVVKVDAVPQS</sequence>
<dbReference type="EMBL" id="LR778301">
    <property type="protein sequence ID" value="CAB1367935.1"/>
    <property type="molecule type" value="Genomic_DNA"/>
</dbReference>
<dbReference type="SUPFAM" id="SSF160935">
    <property type="entry name" value="VPA0735-like"/>
    <property type="match status" value="2"/>
</dbReference>
<dbReference type="InterPro" id="IPR010621">
    <property type="entry name" value="DUF1214"/>
</dbReference>
<accession>A0A6S6XT59</accession>
<dbReference type="Proteomes" id="UP000515733">
    <property type="component" value="Chromosome"/>
</dbReference>
<dbReference type="OrthoDB" id="4667238at2"/>
<gene>
    <name evidence="2" type="ORF">DENOEST_0770</name>
</gene>
<dbReference type="Pfam" id="PF06742">
    <property type="entry name" value="DUF1214"/>
    <property type="match status" value="2"/>
</dbReference>
<reference evidence="2 3" key="1">
    <citation type="submission" date="2020-03" db="EMBL/GenBank/DDBJ databases">
        <authorList>
            <consortium name="Genoscope - CEA"/>
            <person name="William W."/>
        </authorList>
    </citation>
    <scope>NUCLEOTIDE SEQUENCE [LARGE SCALE GENOMIC DNA]</scope>
    <source>
        <strain evidence="3">DSM 16959</strain>
    </source>
</reference>
<dbReference type="KEGG" id="doe:DENOEST_0770"/>
<evidence type="ECO:0000259" key="1">
    <source>
        <dbReference type="Pfam" id="PF06742"/>
    </source>
</evidence>
<dbReference type="AlphaFoldDB" id="A0A6S6XT59"/>
<keyword evidence="3" id="KW-1185">Reference proteome</keyword>
<protein>
    <recommendedName>
        <fullName evidence="1">DUF1214 domain-containing protein</fullName>
    </recommendedName>
</protein>
<proteinExistence type="predicted"/>
<organism evidence="2 3">
    <name type="scientific">Denitratisoma oestradiolicum</name>
    <dbReference type="NCBI Taxonomy" id="311182"/>
    <lineage>
        <taxon>Bacteria</taxon>
        <taxon>Pseudomonadati</taxon>
        <taxon>Pseudomonadota</taxon>
        <taxon>Betaproteobacteria</taxon>
        <taxon>Nitrosomonadales</taxon>
        <taxon>Sterolibacteriaceae</taxon>
        <taxon>Denitratisoma</taxon>
    </lineage>
</organism>
<feature type="domain" description="DUF1214" evidence="1">
    <location>
        <begin position="281"/>
        <end position="355"/>
    </location>
</feature>
<dbReference type="Gene3D" id="2.60.120.1600">
    <property type="match status" value="1"/>
</dbReference>